<dbReference type="Proteomes" id="UP000093309">
    <property type="component" value="Unassembled WGS sequence"/>
</dbReference>
<dbReference type="STRING" id="512399.A8709_33340"/>
<dbReference type="PANTHER" id="PTHR12993">
    <property type="entry name" value="N-ACETYLGLUCOSAMINYL-PHOSPHATIDYLINOSITOL DE-N-ACETYLASE-RELATED"/>
    <property type="match status" value="1"/>
</dbReference>
<evidence type="ECO:0000313" key="2">
    <source>
        <dbReference type="Proteomes" id="UP000093309"/>
    </source>
</evidence>
<reference evidence="2" key="1">
    <citation type="submission" date="2016-05" db="EMBL/GenBank/DDBJ databases">
        <title>Paenibacillus oryzae. sp. nov., isolated from the rice root.</title>
        <authorList>
            <person name="Zhang J."/>
            <person name="Zhang X."/>
        </authorList>
    </citation>
    <scope>NUCLEOTIDE SEQUENCE [LARGE SCALE GENOMIC DNA]</scope>
    <source>
        <strain evidence="2">KCTC13222</strain>
    </source>
</reference>
<dbReference type="Pfam" id="PF02585">
    <property type="entry name" value="PIG-L"/>
    <property type="match status" value="1"/>
</dbReference>
<dbReference type="EMBL" id="LYPC01000027">
    <property type="protein sequence ID" value="OCT12691.1"/>
    <property type="molecule type" value="Genomic_DNA"/>
</dbReference>
<dbReference type="GO" id="GO:0016811">
    <property type="term" value="F:hydrolase activity, acting on carbon-nitrogen (but not peptide) bonds, in linear amides"/>
    <property type="evidence" value="ECO:0007669"/>
    <property type="project" value="TreeGrafter"/>
</dbReference>
<dbReference type="AlphaFoldDB" id="A0A1C0ZX51"/>
<dbReference type="SUPFAM" id="SSF102588">
    <property type="entry name" value="LmbE-like"/>
    <property type="match status" value="1"/>
</dbReference>
<organism evidence="1 2">
    <name type="scientific">Paenibacillus pectinilyticus</name>
    <dbReference type="NCBI Taxonomy" id="512399"/>
    <lineage>
        <taxon>Bacteria</taxon>
        <taxon>Bacillati</taxon>
        <taxon>Bacillota</taxon>
        <taxon>Bacilli</taxon>
        <taxon>Bacillales</taxon>
        <taxon>Paenibacillaceae</taxon>
        <taxon>Paenibacillus</taxon>
    </lineage>
</organism>
<dbReference type="InterPro" id="IPR023842">
    <property type="entry name" value="Bacillithiol_biosynth_BshB1"/>
</dbReference>
<dbReference type="InterPro" id="IPR024078">
    <property type="entry name" value="LmbE-like_dom_sf"/>
</dbReference>
<name>A0A1C0ZX51_9BACL</name>
<keyword evidence="2" id="KW-1185">Reference proteome</keyword>
<protein>
    <submittedName>
        <fullName evidence="1">Bacillithiol biosynthesis deacetylase BshB1</fullName>
    </submittedName>
</protein>
<dbReference type="OrthoDB" id="9778719at2"/>
<evidence type="ECO:0000313" key="1">
    <source>
        <dbReference type="EMBL" id="OCT12691.1"/>
    </source>
</evidence>
<dbReference type="NCBIfam" id="TIGR04001">
    <property type="entry name" value="thiol_BshB1"/>
    <property type="match status" value="1"/>
</dbReference>
<dbReference type="GO" id="GO:0071793">
    <property type="term" value="P:bacillithiol biosynthetic process"/>
    <property type="evidence" value="ECO:0007669"/>
    <property type="project" value="InterPro"/>
</dbReference>
<accession>A0A1C0ZX51</accession>
<dbReference type="InterPro" id="IPR003737">
    <property type="entry name" value="GlcNAc_PI_deacetylase-related"/>
</dbReference>
<dbReference type="PANTHER" id="PTHR12993:SF30">
    <property type="entry name" value="N-ACETYL-ALPHA-D-GLUCOSAMINYL L-MALATE DEACETYLASE 1"/>
    <property type="match status" value="1"/>
</dbReference>
<proteinExistence type="predicted"/>
<dbReference type="Gene3D" id="3.40.50.10320">
    <property type="entry name" value="LmbE-like"/>
    <property type="match status" value="1"/>
</dbReference>
<dbReference type="RefSeq" id="WP_065857226.1">
    <property type="nucleotide sequence ID" value="NZ_LYPC01000027.1"/>
</dbReference>
<sequence>MSEQLDILIFGAHADDAEIGMGATIAKHTARGLKVGLCELTYAEMSSNGTVQTRLEEAAEAAEILGVSTRTNLGLPDRGLFMTAANIEIITQEIRKFRPRLVFAPYWQDRHPDHIACSALVQEAVFNAKLRKYLPETAPVLVEQLYFYFINDVYEADLMVDVTDVYDKKLAALRAYKSQFVVGTDSVATPLNQGYVERVEARDRVMGQKRLLTYAEGFVSKLPLVIEHFD</sequence>
<dbReference type="GO" id="GO:0019213">
    <property type="term" value="F:deacetylase activity"/>
    <property type="evidence" value="ECO:0007669"/>
    <property type="project" value="InterPro"/>
</dbReference>
<comment type="caution">
    <text evidence="1">The sequence shown here is derived from an EMBL/GenBank/DDBJ whole genome shotgun (WGS) entry which is preliminary data.</text>
</comment>
<gene>
    <name evidence="1" type="ORF">A8709_33340</name>
</gene>